<evidence type="ECO:0000259" key="1">
    <source>
        <dbReference type="Pfam" id="PF13472"/>
    </source>
</evidence>
<dbReference type="EMBL" id="MCGH01000002">
    <property type="protein sequence ID" value="ODM07571.1"/>
    <property type="molecule type" value="Genomic_DNA"/>
</dbReference>
<feature type="domain" description="SGNH hydrolase-type esterase" evidence="1">
    <location>
        <begin position="20"/>
        <end position="217"/>
    </location>
</feature>
<dbReference type="SUPFAM" id="SSF52266">
    <property type="entry name" value="SGNH hydrolase"/>
    <property type="match status" value="1"/>
</dbReference>
<dbReference type="PANTHER" id="PTHR30383">
    <property type="entry name" value="THIOESTERASE 1/PROTEASE 1/LYSOPHOSPHOLIPASE L1"/>
    <property type="match status" value="1"/>
</dbReference>
<gene>
    <name evidence="2" type="ORF">BEI61_03461</name>
</gene>
<dbReference type="RefSeq" id="WP_069153187.1">
    <property type="nucleotide sequence ID" value="NZ_MCGH01000002.1"/>
</dbReference>
<dbReference type="PANTHER" id="PTHR30383:SF5">
    <property type="entry name" value="SGNH HYDROLASE-TYPE ESTERASE DOMAIN-CONTAINING PROTEIN"/>
    <property type="match status" value="1"/>
</dbReference>
<dbReference type="InterPro" id="IPR013830">
    <property type="entry name" value="SGNH_hydro"/>
</dbReference>
<sequence length="241" mass="27288">MNDRAVIRGLIRRGAQINIIGDSLAAGAGSSDSYSTEEVILHDGDDVFVRRAAPNSWWSRFQNYIDDKYPGCTVVNNGCGGAFSFQLKNHLPSVFQEDKDDIIFLFLGANDRKRVNGMDELRSNLTWMIRYFKGKNKPVAVFTPNPSTAENESYKNRLYHLEDVANTIIDVAEAEDILIVDNYNYIMDYLLFTGKKIDDIIFGKGCRNDGLHPSDKVQEMIYHNLMRVLGFSVKTDGAVWK</sequence>
<accession>A0A1E3AGM6</accession>
<evidence type="ECO:0000313" key="2">
    <source>
        <dbReference type="EMBL" id="ODM07571.1"/>
    </source>
</evidence>
<keyword evidence="2" id="KW-0378">Hydrolase</keyword>
<comment type="caution">
    <text evidence="2">The sequence shown here is derived from an EMBL/GenBank/DDBJ whole genome shotgun (WGS) entry which is preliminary data.</text>
</comment>
<protein>
    <submittedName>
        <fullName evidence="2">GDSL-like Lipase/Acylhydrolase</fullName>
    </submittedName>
</protein>
<dbReference type="Proteomes" id="UP000094067">
    <property type="component" value="Unassembled WGS sequence"/>
</dbReference>
<dbReference type="GO" id="GO:0004622">
    <property type="term" value="F:phosphatidylcholine lysophospholipase activity"/>
    <property type="evidence" value="ECO:0007669"/>
    <property type="project" value="TreeGrafter"/>
</dbReference>
<dbReference type="AlphaFoldDB" id="A0A1E3AGM6"/>
<evidence type="ECO:0000313" key="3">
    <source>
        <dbReference type="Proteomes" id="UP000094067"/>
    </source>
</evidence>
<dbReference type="InterPro" id="IPR036514">
    <property type="entry name" value="SGNH_hydro_sf"/>
</dbReference>
<dbReference type="InterPro" id="IPR051532">
    <property type="entry name" value="Ester_Hydrolysis_Enzymes"/>
</dbReference>
<dbReference type="Pfam" id="PF13472">
    <property type="entry name" value="Lipase_GDSL_2"/>
    <property type="match status" value="1"/>
</dbReference>
<proteinExistence type="predicted"/>
<name>A0A1E3AGM6_9FIRM</name>
<reference evidence="2 3" key="1">
    <citation type="submission" date="2016-07" db="EMBL/GenBank/DDBJ databases">
        <title>Characterization of isolates of Eisenbergiella tayi derived from blood cultures, using whole genome sequencing.</title>
        <authorList>
            <person name="Burdz T."/>
            <person name="Wiebe D."/>
            <person name="Huynh C."/>
            <person name="Bernard K."/>
        </authorList>
    </citation>
    <scope>NUCLEOTIDE SEQUENCE [LARGE SCALE GENOMIC DNA]</scope>
    <source>
        <strain evidence="2 3">NML 110608</strain>
    </source>
</reference>
<dbReference type="Gene3D" id="3.40.50.1110">
    <property type="entry name" value="SGNH hydrolase"/>
    <property type="match status" value="1"/>
</dbReference>
<organism evidence="2 3">
    <name type="scientific">Eisenbergiella tayi</name>
    <dbReference type="NCBI Taxonomy" id="1432052"/>
    <lineage>
        <taxon>Bacteria</taxon>
        <taxon>Bacillati</taxon>
        <taxon>Bacillota</taxon>
        <taxon>Clostridia</taxon>
        <taxon>Lachnospirales</taxon>
        <taxon>Lachnospiraceae</taxon>
        <taxon>Eisenbergiella</taxon>
    </lineage>
</organism>